<dbReference type="GO" id="GO:0006508">
    <property type="term" value="P:proteolysis"/>
    <property type="evidence" value="ECO:0007669"/>
    <property type="project" value="UniProtKB-KW"/>
</dbReference>
<dbReference type="PANTHER" id="PTHR10127">
    <property type="entry name" value="DISCOIDIN, CUB, EGF, LAMININ , AND ZINC METALLOPROTEASE DOMAIN CONTAINING"/>
    <property type="match status" value="1"/>
</dbReference>
<dbReference type="InterPro" id="IPR001506">
    <property type="entry name" value="Peptidase_M12A"/>
</dbReference>
<dbReference type="PROSITE" id="PS51864">
    <property type="entry name" value="ASTACIN"/>
    <property type="match status" value="1"/>
</dbReference>
<keyword evidence="1" id="KW-0479">Metal-binding</keyword>
<keyword evidence="4" id="KW-1185">Reference proteome</keyword>
<dbReference type="EMBL" id="JAGKHQ010000009">
    <property type="protein sequence ID" value="KAG7509047.1"/>
    <property type="molecule type" value="Genomic_DNA"/>
</dbReference>
<comment type="caution">
    <text evidence="1">Lacks conserved residue(s) required for the propagation of feature annotation.</text>
</comment>
<reference evidence="3 4" key="1">
    <citation type="journal article" date="2021" name="Sci. Rep.">
        <title>Chromosome anchoring in Senegalese sole (Solea senegalensis) reveals sex-associated markers and genome rearrangements in flatfish.</title>
        <authorList>
            <person name="Guerrero-Cozar I."/>
            <person name="Gomez-Garrido J."/>
            <person name="Berbel C."/>
            <person name="Martinez-Blanch J.F."/>
            <person name="Alioto T."/>
            <person name="Claros M.G."/>
            <person name="Gagnaire P.A."/>
            <person name="Manchado M."/>
        </authorList>
    </citation>
    <scope>NUCLEOTIDE SEQUENCE [LARGE SCALE GENOMIC DNA]</scope>
    <source>
        <strain evidence="3">Sse05_10M</strain>
    </source>
</reference>
<dbReference type="Pfam" id="PF01400">
    <property type="entry name" value="Astacin"/>
    <property type="match status" value="1"/>
</dbReference>
<sequence>MWFLIFVCVSMVCGVPIKNPPQDDVAAATDNVIAVQEKIPAESKGVNVSVEQNAETLEEFQDHIVQEGDILMPEDRNAVETLWLAGIVPYEISSELANREWEIQTALKMISDVTCIRFRKHTNEPNYVVFKDGRGCASYVGCRGGDQPIFFAPHCAVGNLCHEIIHALGLHHEHTRKDREDFISVQKQNIVPGRENNFKVKEGETLNLPYDVNSIMHYGQFFFSKNGLPTLVSKQSGEEMGQRKHLSPLDIKRLNKLYHCD</sequence>
<feature type="binding site" evidence="1">
    <location>
        <position position="166"/>
    </location>
    <ligand>
        <name>Zn(2+)</name>
        <dbReference type="ChEBI" id="CHEBI:29105"/>
        <note>catalytic</note>
    </ligand>
</feature>
<feature type="binding site" evidence="1">
    <location>
        <position position="172"/>
    </location>
    <ligand>
        <name>Zn(2+)</name>
        <dbReference type="ChEBI" id="CHEBI:29105"/>
        <note>catalytic</note>
    </ligand>
</feature>
<feature type="domain" description="Peptidase M12A" evidence="2">
    <location>
        <begin position="77"/>
        <end position="261"/>
    </location>
</feature>
<accession>A0AAV6RU71</accession>
<dbReference type="PANTHER" id="PTHR10127:SF870">
    <property type="entry name" value="METALLOENDOPEPTIDASE"/>
    <property type="match status" value="1"/>
</dbReference>
<keyword evidence="1" id="KW-0378">Hydrolase</keyword>
<evidence type="ECO:0000256" key="1">
    <source>
        <dbReference type="PROSITE-ProRule" id="PRU01211"/>
    </source>
</evidence>
<dbReference type="GO" id="GO:0004222">
    <property type="term" value="F:metalloendopeptidase activity"/>
    <property type="evidence" value="ECO:0007669"/>
    <property type="project" value="UniProtKB-UniRule"/>
</dbReference>
<comment type="cofactor">
    <cofactor evidence="1">
        <name>Zn(2+)</name>
        <dbReference type="ChEBI" id="CHEBI:29105"/>
    </cofactor>
    <text evidence="1">Binds 1 zinc ion per subunit.</text>
</comment>
<dbReference type="SMART" id="SM00235">
    <property type="entry name" value="ZnMc"/>
    <property type="match status" value="1"/>
</dbReference>
<evidence type="ECO:0000313" key="3">
    <source>
        <dbReference type="EMBL" id="KAG7509047.1"/>
    </source>
</evidence>
<dbReference type="InterPro" id="IPR006026">
    <property type="entry name" value="Peptidase_Metallo"/>
</dbReference>
<evidence type="ECO:0000259" key="2">
    <source>
        <dbReference type="PROSITE" id="PS51864"/>
    </source>
</evidence>
<evidence type="ECO:0000313" key="4">
    <source>
        <dbReference type="Proteomes" id="UP000693946"/>
    </source>
</evidence>
<keyword evidence="1" id="KW-0482">Metalloprotease</keyword>
<keyword evidence="1" id="KW-0645">Protease</keyword>
<dbReference type="Proteomes" id="UP000693946">
    <property type="component" value="Linkage Group LG17"/>
</dbReference>
<comment type="caution">
    <text evidence="3">The sequence shown here is derived from an EMBL/GenBank/DDBJ whole genome shotgun (WGS) entry which is preliminary data.</text>
</comment>
<dbReference type="GO" id="GO:0008270">
    <property type="term" value="F:zinc ion binding"/>
    <property type="evidence" value="ECO:0007669"/>
    <property type="project" value="UniProtKB-UniRule"/>
</dbReference>
<dbReference type="CDD" id="cd04280">
    <property type="entry name" value="ZnMc_astacin_like"/>
    <property type="match status" value="1"/>
</dbReference>
<keyword evidence="1" id="KW-0862">Zinc</keyword>
<dbReference type="InterPro" id="IPR034035">
    <property type="entry name" value="Astacin-like_dom"/>
</dbReference>
<organism evidence="3 4">
    <name type="scientific">Solea senegalensis</name>
    <name type="common">Senegalese sole</name>
    <dbReference type="NCBI Taxonomy" id="28829"/>
    <lineage>
        <taxon>Eukaryota</taxon>
        <taxon>Metazoa</taxon>
        <taxon>Chordata</taxon>
        <taxon>Craniata</taxon>
        <taxon>Vertebrata</taxon>
        <taxon>Euteleostomi</taxon>
        <taxon>Actinopterygii</taxon>
        <taxon>Neopterygii</taxon>
        <taxon>Teleostei</taxon>
        <taxon>Neoteleostei</taxon>
        <taxon>Acanthomorphata</taxon>
        <taxon>Carangaria</taxon>
        <taxon>Pleuronectiformes</taxon>
        <taxon>Pleuronectoidei</taxon>
        <taxon>Soleidae</taxon>
        <taxon>Solea</taxon>
    </lineage>
</organism>
<feature type="binding site" evidence="1">
    <location>
        <position position="162"/>
    </location>
    <ligand>
        <name>Zn(2+)</name>
        <dbReference type="ChEBI" id="CHEBI:29105"/>
        <note>catalytic</note>
    </ligand>
</feature>
<dbReference type="AlphaFoldDB" id="A0AAV6RU71"/>
<feature type="active site" evidence="1">
    <location>
        <position position="163"/>
    </location>
</feature>
<name>A0AAV6RU71_SOLSE</name>
<proteinExistence type="predicted"/>
<protein>
    <submittedName>
        <fullName evidence="3">High choriolytic enzyme 1-like</fullName>
    </submittedName>
</protein>
<gene>
    <name evidence="3" type="ORF">JOB18_032540</name>
</gene>